<dbReference type="Pfam" id="PF00271">
    <property type="entry name" value="Helicase_C"/>
    <property type="match status" value="1"/>
</dbReference>
<feature type="compositionally biased region" description="Basic and acidic residues" evidence="12">
    <location>
        <begin position="30"/>
        <end position="39"/>
    </location>
</feature>
<dbReference type="InterPro" id="IPR027417">
    <property type="entry name" value="P-loop_NTPase"/>
</dbReference>
<dbReference type="InterPro" id="IPR048333">
    <property type="entry name" value="HA2_WH"/>
</dbReference>
<keyword evidence="3" id="KW-0150">Chloroplast</keyword>
<evidence type="ECO:0000256" key="3">
    <source>
        <dbReference type="ARBA" id="ARBA00022528"/>
    </source>
</evidence>
<evidence type="ECO:0000313" key="16">
    <source>
        <dbReference type="Proteomes" id="UP000759537"/>
    </source>
</evidence>
<dbReference type="Pfam" id="PF07717">
    <property type="entry name" value="OB_NTP_bind"/>
    <property type="match status" value="1"/>
</dbReference>
<keyword evidence="6 15" id="KW-0378">Hydrolase</keyword>
<dbReference type="OrthoDB" id="5600252at2759"/>
<comment type="catalytic activity">
    <reaction evidence="11">
        <text>ATP + H2O = ADP + phosphate + H(+)</text>
        <dbReference type="Rhea" id="RHEA:13065"/>
        <dbReference type="ChEBI" id="CHEBI:15377"/>
        <dbReference type="ChEBI" id="CHEBI:15378"/>
        <dbReference type="ChEBI" id="CHEBI:30616"/>
        <dbReference type="ChEBI" id="CHEBI:43474"/>
        <dbReference type="ChEBI" id="CHEBI:456216"/>
        <dbReference type="EC" id="3.6.4.13"/>
    </reaction>
</comment>
<name>A0A9P5MXH8_9AGAM</name>
<dbReference type="Proteomes" id="UP000759537">
    <property type="component" value="Unassembled WGS sequence"/>
</dbReference>
<dbReference type="FunFam" id="3.40.50.300:FF:000819">
    <property type="entry name" value="ATP dependent RNA helicase, putative"/>
    <property type="match status" value="1"/>
</dbReference>
<evidence type="ECO:0000259" key="14">
    <source>
        <dbReference type="PROSITE" id="PS51194"/>
    </source>
</evidence>
<comment type="subcellular location">
    <subcellularLocation>
        <location evidence="1">Plastid</location>
        <location evidence="1">Chloroplast</location>
    </subcellularLocation>
</comment>
<feature type="domain" description="Helicase C-terminal" evidence="14">
    <location>
        <begin position="882"/>
        <end position="1048"/>
    </location>
</feature>
<dbReference type="EC" id="3.6.4.13" evidence="2"/>
<feature type="region of interest" description="Disordered" evidence="12">
    <location>
        <begin position="322"/>
        <end position="346"/>
    </location>
</feature>
<dbReference type="SMART" id="SM00487">
    <property type="entry name" value="DEXDc"/>
    <property type="match status" value="1"/>
</dbReference>
<keyword evidence="8" id="KW-0067">ATP-binding</keyword>
<feature type="region of interest" description="Disordered" evidence="12">
    <location>
        <begin position="819"/>
        <end position="838"/>
    </location>
</feature>
<keyword evidence="10" id="KW-0809">Transit peptide</keyword>
<dbReference type="Gene3D" id="3.40.50.300">
    <property type="entry name" value="P-loop containing nucleotide triphosphate hydrolases"/>
    <property type="match status" value="2"/>
</dbReference>
<dbReference type="PROSITE" id="PS51194">
    <property type="entry name" value="HELICASE_CTER"/>
    <property type="match status" value="1"/>
</dbReference>
<dbReference type="SMART" id="SM00490">
    <property type="entry name" value="HELICc"/>
    <property type="match status" value="1"/>
</dbReference>
<keyword evidence="7" id="KW-0347">Helicase</keyword>
<dbReference type="SUPFAM" id="SSF52540">
    <property type="entry name" value="P-loop containing nucleoside triphosphate hydrolases"/>
    <property type="match status" value="1"/>
</dbReference>
<feature type="domain" description="Helicase ATP-binding" evidence="13">
    <location>
        <begin position="603"/>
        <end position="780"/>
    </location>
</feature>
<evidence type="ECO:0000256" key="5">
    <source>
        <dbReference type="ARBA" id="ARBA00022741"/>
    </source>
</evidence>
<dbReference type="GO" id="GO:0003724">
    <property type="term" value="F:RNA helicase activity"/>
    <property type="evidence" value="ECO:0007669"/>
    <property type="project" value="UniProtKB-EC"/>
</dbReference>
<evidence type="ECO:0000256" key="12">
    <source>
        <dbReference type="SAM" id="MobiDB-lite"/>
    </source>
</evidence>
<dbReference type="PANTHER" id="PTHR18934:SF145">
    <property type="entry name" value="ATP-DEPENDENT RNA HELICASE DHX57-RELATED"/>
    <property type="match status" value="1"/>
</dbReference>
<evidence type="ECO:0000256" key="6">
    <source>
        <dbReference type="ARBA" id="ARBA00022801"/>
    </source>
</evidence>
<dbReference type="SUPFAM" id="SSF46934">
    <property type="entry name" value="UBA-like"/>
    <property type="match status" value="1"/>
</dbReference>
<gene>
    <name evidence="15" type="ORF">DFH94DRAFT_738344</name>
</gene>
<evidence type="ECO:0000256" key="1">
    <source>
        <dbReference type="ARBA" id="ARBA00004229"/>
    </source>
</evidence>
<evidence type="ECO:0000259" key="13">
    <source>
        <dbReference type="PROSITE" id="PS51192"/>
    </source>
</evidence>
<protein>
    <recommendedName>
        <fullName evidence="2">RNA helicase</fullName>
        <ecNumber evidence="2">3.6.4.13</ecNumber>
    </recommendedName>
</protein>
<dbReference type="InterPro" id="IPR011545">
    <property type="entry name" value="DEAD/DEAH_box_helicase_dom"/>
</dbReference>
<evidence type="ECO:0000313" key="15">
    <source>
        <dbReference type="EMBL" id="KAF8481152.1"/>
    </source>
</evidence>
<dbReference type="InterPro" id="IPR014001">
    <property type="entry name" value="Helicase_ATP-bd"/>
</dbReference>
<dbReference type="GO" id="GO:0005524">
    <property type="term" value="F:ATP binding"/>
    <property type="evidence" value="ECO:0007669"/>
    <property type="project" value="UniProtKB-KW"/>
</dbReference>
<dbReference type="Pfam" id="PF00270">
    <property type="entry name" value="DEAD"/>
    <property type="match status" value="1"/>
</dbReference>
<dbReference type="GO" id="GO:0003723">
    <property type="term" value="F:RNA binding"/>
    <property type="evidence" value="ECO:0007669"/>
    <property type="project" value="UniProtKB-KW"/>
</dbReference>
<dbReference type="Pfam" id="PF21010">
    <property type="entry name" value="HA2_C"/>
    <property type="match status" value="1"/>
</dbReference>
<dbReference type="InterPro" id="IPR007502">
    <property type="entry name" value="Helicase-assoc_dom"/>
</dbReference>
<dbReference type="PANTHER" id="PTHR18934">
    <property type="entry name" value="ATP-DEPENDENT RNA HELICASE"/>
    <property type="match status" value="1"/>
</dbReference>
<reference evidence="15" key="1">
    <citation type="submission" date="2019-10" db="EMBL/GenBank/DDBJ databases">
        <authorList>
            <consortium name="DOE Joint Genome Institute"/>
            <person name="Kuo A."/>
            <person name="Miyauchi S."/>
            <person name="Kiss E."/>
            <person name="Drula E."/>
            <person name="Kohler A."/>
            <person name="Sanchez-Garcia M."/>
            <person name="Andreopoulos B."/>
            <person name="Barry K.W."/>
            <person name="Bonito G."/>
            <person name="Buee M."/>
            <person name="Carver A."/>
            <person name="Chen C."/>
            <person name="Cichocki N."/>
            <person name="Clum A."/>
            <person name="Culley D."/>
            <person name="Crous P.W."/>
            <person name="Fauchery L."/>
            <person name="Girlanda M."/>
            <person name="Hayes R."/>
            <person name="Keri Z."/>
            <person name="LaButti K."/>
            <person name="Lipzen A."/>
            <person name="Lombard V."/>
            <person name="Magnuson J."/>
            <person name="Maillard F."/>
            <person name="Morin E."/>
            <person name="Murat C."/>
            <person name="Nolan M."/>
            <person name="Ohm R."/>
            <person name="Pangilinan J."/>
            <person name="Pereira M."/>
            <person name="Perotto S."/>
            <person name="Peter M."/>
            <person name="Riley R."/>
            <person name="Sitrit Y."/>
            <person name="Stielow B."/>
            <person name="Szollosi G."/>
            <person name="Zifcakova L."/>
            <person name="Stursova M."/>
            <person name="Spatafora J.W."/>
            <person name="Tedersoo L."/>
            <person name="Vaario L.-M."/>
            <person name="Yamada A."/>
            <person name="Yan M."/>
            <person name="Wang P."/>
            <person name="Xu J."/>
            <person name="Bruns T."/>
            <person name="Baldrian P."/>
            <person name="Vilgalys R."/>
            <person name="Henrissat B."/>
            <person name="Grigoriev I.V."/>
            <person name="Hibbett D."/>
            <person name="Nagy L.G."/>
            <person name="Martin F.M."/>
        </authorList>
    </citation>
    <scope>NUCLEOTIDE SEQUENCE</scope>
    <source>
        <strain evidence="15">Prilba</strain>
    </source>
</reference>
<evidence type="ECO:0000256" key="9">
    <source>
        <dbReference type="ARBA" id="ARBA00022884"/>
    </source>
</evidence>
<reference evidence="15" key="2">
    <citation type="journal article" date="2020" name="Nat. Commun.">
        <title>Large-scale genome sequencing of mycorrhizal fungi provides insights into the early evolution of symbiotic traits.</title>
        <authorList>
            <person name="Miyauchi S."/>
            <person name="Kiss E."/>
            <person name="Kuo A."/>
            <person name="Drula E."/>
            <person name="Kohler A."/>
            <person name="Sanchez-Garcia M."/>
            <person name="Morin E."/>
            <person name="Andreopoulos B."/>
            <person name="Barry K.W."/>
            <person name="Bonito G."/>
            <person name="Buee M."/>
            <person name="Carver A."/>
            <person name="Chen C."/>
            <person name="Cichocki N."/>
            <person name="Clum A."/>
            <person name="Culley D."/>
            <person name="Crous P.W."/>
            <person name="Fauchery L."/>
            <person name="Girlanda M."/>
            <person name="Hayes R.D."/>
            <person name="Keri Z."/>
            <person name="LaButti K."/>
            <person name="Lipzen A."/>
            <person name="Lombard V."/>
            <person name="Magnuson J."/>
            <person name="Maillard F."/>
            <person name="Murat C."/>
            <person name="Nolan M."/>
            <person name="Ohm R.A."/>
            <person name="Pangilinan J."/>
            <person name="Pereira M.F."/>
            <person name="Perotto S."/>
            <person name="Peter M."/>
            <person name="Pfister S."/>
            <person name="Riley R."/>
            <person name="Sitrit Y."/>
            <person name="Stielow J.B."/>
            <person name="Szollosi G."/>
            <person name="Zifcakova L."/>
            <person name="Stursova M."/>
            <person name="Spatafora J.W."/>
            <person name="Tedersoo L."/>
            <person name="Vaario L.M."/>
            <person name="Yamada A."/>
            <person name="Yan M."/>
            <person name="Wang P."/>
            <person name="Xu J."/>
            <person name="Bruns T."/>
            <person name="Baldrian P."/>
            <person name="Vilgalys R."/>
            <person name="Dunand C."/>
            <person name="Henrissat B."/>
            <person name="Grigoriev I.V."/>
            <person name="Hibbett D."/>
            <person name="Nagy L.G."/>
            <person name="Martin F.M."/>
        </authorList>
    </citation>
    <scope>NUCLEOTIDE SEQUENCE</scope>
    <source>
        <strain evidence="15">Prilba</strain>
    </source>
</reference>
<keyword evidence="5" id="KW-0547">Nucleotide-binding</keyword>
<dbReference type="InterPro" id="IPR001650">
    <property type="entry name" value="Helicase_C-like"/>
</dbReference>
<proteinExistence type="predicted"/>
<keyword evidence="16" id="KW-1185">Reference proteome</keyword>
<feature type="compositionally biased region" description="Polar residues" evidence="12">
    <location>
        <begin position="216"/>
        <end position="238"/>
    </location>
</feature>
<dbReference type="SMART" id="SM00847">
    <property type="entry name" value="HA2"/>
    <property type="match status" value="1"/>
</dbReference>
<sequence>MPKKKKTQQKPIPRGVAVTSIPKKAPPEPLRQDDSDAKIEFASTEGSHTAPTHDPVEDETVSRQKAEERALQDLVDRLQERTEKEIVRTIKSIETDRRFSNTFPLLDLDAGVVSEILEMARGSWSSTKAPKRVDISDDSVLTRLGVTYGVLRRLGYSEETVARCLESTDGVDLEEAHEWLFLNCTDDELQPHTFPMDSKASMPNLKSSAVPPNLLGDSQNSLQVSQLTPPTPQHNTTRLAEPLDDYDDPNVHYARLKLELDGAAAERSRRGNQARSFIEDLQSRLKAVKSHYLFDERDAEAHYLSERQRAGAAALQARLRGSPGNASLQSCTPTPPEPKGLPRQPKEIREDVDDIFDSTGEEEDGGLLEILDAIPSTMVTDTGVTITVRDMPLPKGKFERTSKAFLQGAIDKLDSFAVMTYRCISGSSRAKRASLIVRWSSGKVSEWAMEDVACHDITQAEQYIATVALHALTFPASEGFSPPNLARGTVQTFFRLLAPAFRDLWDELEATRRSSNDATNRAVWSKLKTIVEARGEQGKTVERGSRVVAQNTESSDVEKNFRERANSAQIMQAFETRRTSSSYGDMLFQRNKLPIAPFRDEIVQILETSQVLVLSGETGCGKSTQVPAFILEDQLSRGRACKIYCAEPRRISAISLAHRVSQELGDSPGAVGTPASLVGYSIRLESNVSRNTRLAYITYGIAIRMLEAGKQGESGITFDEITHIIIDEVHERSIESDFLLIVVKALLVQRPDLRVVLMSATVDSQKISSYFGGCPVVHVPGRTFPVDIKYLEDVVELTQWSITETSPYAKRLFPRGKNTQEWSEDTAGTNLSDHDDEAAPRDVKLGTRYSPKTVSTINLLDERVIPYDLIMRLLEFVCFKPPYTKYSPAILIFLPGIAEIRRLNDLLSEHASFGSGFGFVIYLLHSSISNENQAAVFDVPPPGIRKIVLATNIAETGITIPDITCVIDSGKHKEMRFDEKRQFSRLVETYVAKSNAIQRRGRAGRVQEGLCFHLFTKIRLDTRLAGQPDPEIMRLSLSYLALRIKILKVDLGSSIEDVLSRALDPPTSANIQRAVSALVEVGALTPNEEITPLGRLLSALPTDVHIGKFLLMATIFRCLDPALTIAATLNSKSPFLTPFGLEKEADRAKSSFAKDNSDFLTMHSAFSSWRRVSSDGDSVRKFCRTNFLSQQNLQQIEELRQQFLAYLIDAGLIQADKAFVKQLSRARFGRHRTRFVLLPPEVDIHSENTALINAALTAGLYPKILRIDQKDGPPKDGPKDGQLSTVTNSQAVTFHPSSVNFRRRPLDFGVNHLAFFTIMHSKKLYVWETGPVDDVALLLLCGDCNFKLASDSAFVDPKIRFRIPAKANLALKYLRNKLAVELSERIRNKPPTGGSQERWMEMAVNVLGKLQPEKGSRAQSIVLDIIVH</sequence>
<feature type="region of interest" description="Disordered" evidence="12">
    <location>
        <begin position="213"/>
        <end position="246"/>
    </location>
</feature>
<keyword evidence="9" id="KW-0694">RNA-binding</keyword>
<dbReference type="GO" id="GO:0016787">
    <property type="term" value="F:hydrolase activity"/>
    <property type="evidence" value="ECO:0007669"/>
    <property type="project" value="UniProtKB-KW"/>
</dbReference>
<evidence type="ECO:0000256" key="7">
    <source>
        <dbReference type="ARBA" id="ARBA00022806"/>
    </source>
</evidence>
<evidence type="ECO:0000256" key="11">
    <source>
        <dbReference type="ARBA" id="ARBA00047984"/>
    </source>
</evidence>
<dbReference type="PROSITE" id="PS51192">
    <property type="entry name" value="HELICASE_ATP_BIND_1"/>
    <property type="match status" value="1"/>
</dbReference>
<dbReference type="InterPro" id="IPR009060">
    <property type="entry name" value="UBA-like_sf"/>
</dbReference>
<evidence type="ECO:0000256" key="4">
    <source>
        <dbReference type="ARBA" id="ARBA00022640"/>
    </source>
</evidence>
<dbReference type="Pfam" id="PF04408">
    <property type="entry name" value="WHD_HA2"/>
    <property type="match status" value="1"/>
</dbReference>
<comment type="caution">
    <text evidence="15">The sequence shown here is derived from an EMBL/GenBank/DDBJ whole genome shotgun (WGS) entry which is preliminary data.</text>
</comment>
<organism evidence="15 16">
    <name type="scientific">Russula ochroleuca</name>
    <dbReference type="NCBI Taxonomy" id="152965"/>
    <lineage>
        <taxon>Eukaryota</taxon>
        <taxon>Fungi</taxon>
        <taxon>Dikarya</taxon>
        <taxon>Basidiomycota</taxon>
        <taxon>Agaricomycotina</taxon>
        <taxon>Agaricomycetes</taxon>
        <taxon>Russulales</taxon>
        <taxon>Russulaceae</taxon>
        <taxon>Russula</taxon>
    </lineage>
</organism>
<keyword evidence="4" id="KW-0934">Plastid</keyword>
<dbReference type="FunFam" id="1.20.120.1080:FF:000002">
    <property type="entry name" value="Putative ATP-dependent RNA helicase DHX36"/>
    <property type="match status" value="1"/>
</dbReference>
<dbReference type="CDD" id="cd18791">
    <property type="entry name" value="SF2_C_RHA"/>
    <property type="match status" value="1"/>
</dbReference>
<evidence type="ECO:0000256" key="10">
    <source>
        <dbReference type="ARBA" id="ARBA00022946"/>
    </source>
</evidence>
<dbReference type="CDD" id="cd17917">
    <property type="entry name" value="DEXHc_RHA-like"/>
    <property type="match status" value="1"/>
</dbReference>
<accession>A0A9P5MXH8</accession>
<dbReference type="FunFam" id="3.40.50.300:FF:000500">
    <property type="entry name" value="ATP-dependent RNA helicase DHX29"/>
    <property type="match status" value="1"/>
</dbReference>
<evidence type="ECO:0000256" key="8">
    <source>
        <dbReference type="ARBA" id="ARBA00022840"/>
    </source>
</evidence>
<dbReference type="InterPro" id="IPR011709">
    <property type="entry name" value="DEAD-box_helicase_OB_fold"/>
</dbReference>
<dbReference type="EMBL" id="WHVB01000007">
    <property type="protein sequence ID" value="KAF8481152.1"/>
    <property type="molecule type" value="Genomic_DNA"/>
</dbReference>
<feature type="compositionally biased region" description="Polar residues" evidence="12">
    <location>
        <begin position="819"/>
        <end position="831"/>
    </location>
</feature>
<dbReference type="Gene3D" id="1.20.120.1080">
    <property type="match status" value="1"/>
</dbReference>
<evidence type="ECO:0000256" key="2">
    <source>
        <dbReference type="ARBA" id="ARBA00012552"/>
    </source>
</evidence>
<feature type="region of interest" description="Disordered" evidence="12">
    <location>
        <begin position="1"/>
        <end position="65"/>
    </location>
</feature>